<dbReference type="NCBIfam" id="TIGR01965">
    <property type="entry name" value="VCBS_repeat"/>
    <property type="match status" value="1"/>
</dbReference>
<evidence type="ECO:0000256" key="1">
    <source>
        <dbReference type="SAM" id="MobiDB-lite"/>
    </source>
</evidence>
<feature type="compositionally biased region" description="Polar residues" evidence="1">
    <location>
        <begin position="13"/>
        <end position="23"/>
    </location>
</feature>
<dbReference type="Pfam" id="PF17963">
    <property type="entry name" value="Big_9"/>
    <property type="match status" value="2"/>
</dbReference>
<organism evidence="2 3">
    <name type="scientific">Mycolicibacterium arseniciresistens</name>
    <dbReference type="NCBI Taxonomy" id="3062257"/>
    <lineage>
        <taxon>Bacteria</taxon>
        <taxon>Bacillati</taxon>
        <taxon>Actinomycetota</taxon>
        <taxon>Actinomycetes</taxon>
        <taxon>Mycobacteriales</taxon>
        <taxon>Mycobacteriaceae</taxon>
        <taxon>Mycolicibacterium</taxon>
    </lineage>
</organism>
<dbReference type="Proteomes" id="UP001168823">
    <property type="component" value="Unassembled WGS sequence"/>
</dbReference>
<evidence type="ECO:0000313" key="3">
    <source>
        <dbReference type="Proteomes" id="UP001168823"/>
    </source>
</evidence>
<dbReference type="RefSeq" id="WP_302915160.1">
    <property type="nucleotide sequence ID" value="NZ_JAUMSQ010000142.1"/>
</dbReference>
<feature type="region of interest" description="Disordered" evidence="1">
    <location>
        <begin position="1"/>
        <end position="23"/>
    </location>
</feature>
<keyword evidence="3" id="KW-1185">Reference proteome</keyword>
<dbReference type="InterPro" id="IPR010221">
    <property type="entry name" value="VCBS_dom"/>
</dbReference>
<evidence type="ECO:0000313" key="2">
    <source>
        <dbReference type="EMBL" id="MDO3637637.1"/>
    </source>
</evidence>
<proteinExistence type="predicted"/>
<accession>A0ABT8UIM9</accession>
<dbReference type="SUPFAM" id="SSF101898">
    <property type="entry name" value="NHL repeat"/>
    <property type="match status" value="2"/>
</dbReference>
<sequence length="886" mass="88286">MSSSTTTANTATGDLSQSGGPKTVSTVRARFGSLTAATTAAEESKAVAIAAPTAVTRTGFGVLSALTLRVGATGAPVAPVESPAVWVALAAARRELGSLETVKIANTAESLQTTGELLPEADVSAAVDNGAPTITRTTVGRPSSTTGVVKGSVTATDPEKNPLTYAVTPTSSKGGTVVVDTKGKFTYTPTTAMRHAAALTTATPVDKTDTFTLSVADDQGNVTQQVVTVAIAPANIKPTAPGAAAGQPNSTTGVVIGTAWATDADKDAIILGGPTATKKGTIEYDNATGTFRYTPTAEARAAANAPKASAAVKTDKFTITLSDGHGGTVTTSVTVNLANVDQNTFPGVSSGKVLTGTTGTKFEFVNALNGSASGRTSPTRVIVINPDGTAAATVTITGVPDFKNGGLIAAPGGGAYFTTINGTKTQVSVISATGALTTSTAMAGAPSGPITVAPDGTGYLTVGQFNTTRKTTISVVQIRPNGQTIVTKLSGIATGGVSVASDGTAYQAYQDGTTTKVLAVAPDGSVKTLSAPAGQTVVGTAVGTGGTAYLTTRNQTAGTTSVYTIDAGALSAPRVLTGSAVGAVAVAPDGTAYQVTTTGSTASISEITPTGAVQGPAIDYLPGYNGKFTGLQFAEDGTGYLLVSNAAGGAVVVVRPGETNPPTSIPIPLSEIKTLKVGPDGRLFVNTTHTVSPTGAVTALPGSAGTEDLEFGPDGTPYAAYVTSTGIGFVNLNTGVRSAEIPGATAPSNFNGSLGDGFDPLTIGPDGTIFVRSYAGVPEQGTRQVSVLVASADGTNVVSFTDDGYGVWLTPTGDGGGYATVYDADTRTTKVWRLNANTGEKTIIHTIANGVATGGVDVRADGSLSVTTIDGSRPSNVTTTLHEFAG</sequence>
<dbReference type="EMBL" id="JAUMSQ010000142">
    <property type="protein sequence ID" value="MDO3637637.1"/>
    <property type="molecule type" value="Genomic_DNA"/>
</dbReference>
<name>A0ABT8UIM9_9MYCO</name>
<comment type="caution">
    <text evidence="2">The sequence shown here is derived from an EMBL/GenBank/DDBJ whole genome shotgun (WGS) entry which is preliminary data.</text>
</comment>
<feature type="compositionally biased region" description="Low complexity" evidence="1">
    <location>
        <begin position="1"/>
        <end position="12"/>
    </location>
</feature>
<protein>
    <submittedName>
        <fullName evidence="2">VCBS domain-containing protein</fullName>
    </submittedName>
</protein>
<gene>
    <name evidence="2" type="ORF">Q2100_17995</name>
</gene>
<reference evidence="2" key="1">
    <citation type="submission" date="2023-07" db="EMBL/GenBank/DDBJ databases">
        <title>Mycolicibacterium sp. nov., a novel bacterial species.</title>
        <authorList>
            <person name="Cao Y."/>
        </authorList>
    </citation>
    <scope>NUCLEOTIDE SEQUENCE</scope>
    <source>
        <strain evidence="2">KC 300</strain>
    </source>
</reference>